<feature type="compositionally biased region" description="Basic and acidic residues" evidence="1">
    <location>
        <begin position="1"/>
        <end position="19"/>
    </location>
</feature>
<evidence type="ECO:0000256" key="1">
    <source>
        <dbReference type="SAM" id="MobiDB-lite"/>
    </source>
</evidence>
<proteinExistence type="predicted"/>
<feature type="compositionally biased region" description="Basic and acidic residues" evidence="1">
    <location>
        <begin position="72"/>
        <end position="100"/>
    </location>
</feature>
<feature type="region of interest" description="Disordered" evidence="1">
    <location>
        <begin position="1"/>
        <end position="100"/>
    </location>
</feature>
<evidence type="ECO:0000313" key="3">
    <source>
        <dbReference type="Proteomes" id="UP000219050"/>
    </source>
</evidence>
<organism evidence="2 3">
    <name type="scientific">Pacificitalea manganoxidans</name>
    <dbReference type="NCBI Taxonomy" id="1411902"/>
    <lineage>
        <taxon>Bacteria</taxon>
        <taxon>Pseudomonadati</taxon>
        <taxon>Pseudomonadota</taxon>
        <taxon>Alphaproteobacteria</taxon>
        <taxon>Rhodobacterales</taxon>
        <taxon>Paracoccaceae</taxon>
        <taxon>Pacificitalea</taxon>
    </lineage>
</organism>
<dbReference type="KEGG" id="cmag:CBW24_06685"/>
<evidence type="ECO:0000313" key="2">
    <source>
        <dbReference type="EMBL" id="ATI41713.1"/>
    </source>
</evidence>
<feature type="compositionally biased region" description="Basic and acidic residues" evidence="1">
    <location>
        <begin position="27"/>
        <end position="45"/>
    </location>
</feature>
<dbReference type="EMBL" id="CP021404">
    <property type="protein sequence ID" value="ATI41713.1"/>
    <property type="molecule type" value="Genomic_DNA"/>
</dbReference>
<name>A0A291LYA6_9RHOB</name>
<sequence>MAEAKPDGEKAAKKYEKSVKKFRKEARKAAEKHQKDLRKQAKKLDISVCPPGLAKKGNGCTPPGLARQAAVTRDRDHRHEDDRDYVNRDRAVNDRDDTRNDSRAIARAVAPATAPLTIDMRPRPRPATLMQDYRDDAVYREASLDRDTYVATDVVATRNRDVDIDGVNDRPLVGQRLDGDYVIIEEPGLYDLDPDYTYYRDEDYVYRIDPDTREVLALIGVLENVLN</sequence>
<keyword evidence="3" id="KW-1185">Reference proteome</keyword>
<accession>A0A291LYA6</accession>
<dbReference type="AlphaFoldDB" id="A0A291LYA6"/>
<reference evidence="2 3" key="1">
    <citation type="submission" date="2017-05" db="EMBL/GenBank/DDBJ databases">
        <title>Comparative genomic and metabolic analysis of manganese-oxidizing mechanisms in Celeribater manganoxidans DY25T: its adaption to the environment of polymetallic nodule.</title>
        <authorList>
            <person name="Wang X."/>
        </authorList>
    </citation>
    <scope>NUCLEOTIDE SEQUENCE [LARGE SCALE GENOMIC DNA]</scope>
    <source>
        <strain evidence="2 3">DY25</strain>
    </source>
</reference>
<gene>
    <name evidence="2" type="ORF">CBW24_06685</name>
</gene>
<dbReference type="Proteomes" id="UP000219050">
    <property type="component" value="Chromosome"/>
</dbReference>
<protein>
    <recommendedName>
        <fullName evidence="4">Excinuclease ABC subunit A</fullName>
    </recommendedName>
</protein>
<evidence type="ECO:0008006" key="4">
    <source>
        <dbReference type="Google" id="ProtNLM"/>
    </source>
</evidence>